<reference evidence="2" key="1">
    <citation type="submission" date="2021-05" db="EMBL/GenBank/DDBJ databases">
        <authorList>
            <person name="Alioto T."/>
            <person name="Alioto T."/>
            <person name="Gomez Garrido J."/>
        </authorList>
    </citation>
    <scope>NUCLEOTIDE SEQUENCE</scope>
</reference>
<dbReference type="AlphaFoldDB" id="A0A8D8ZKP6"/>
<proteinExistence type="predicted"/>
<name>A0A8D8ZKP6_9HEMI</name>
<sequence length="163" mass="18277">MAIIKLYHDSSNLFSLSETSSSFLNRFTSVNTGSPHGTNDFPDTTNNLSDLFVDPLSVKHEPLDPISDNNTQPYHCNDNNSSQLSKHSPDTGYTCSKYSKQEPLDPLTPSVIITLDIIRLMKKTIIDSLNTLETLVATRVAGCIQFVNWKTNHLYWTISLKNL</sequence>
<dbReference type="EMBL" id="HBUF01523566">
    <property type="protein sequence ID" value="CAG6749509.1"/>
    <property type="molecule type" value="Transcribed_RNA"/>
</dbReference>
<feature type="compositionally biased region" description="Polar residues" evidence="1">
    <location>
        <begin position="67"/>
        <end position="92"/>
    </location>
</feature>
<evidence type="ECO:0000256" key="1">
    <source>
        <dbReference type="SAM" id="MobiDB-lite"/>
    </source>
</evidence>
<accession>A0A8D8ZKP6</accession>
<protein>
    <submittedName>
        <fullName evidence="2">Uncharacterized protein</fullName>
    </submittedName>
</protein>
<evidence type="ECO:0000313" key="2">
    <source>
        <dbReference type="EMBL" id="CAG6749509.1"/>
    </source>
</evidence>
<organism evidence="2">
    <name type="scientific">Cacopsylla melanoneura</name>
    <dbReference type="NCBI Taxonomy" id="428564"/>
    <lineage>
        <taxon>Eukaryota</taxon>
        <taxon>Metazoa</taxon>
        <taxon>Ecdysozoa</taxon>
        <taxon>Arthropoda</taxon>
        <taxon>Hexapoda</taxon>
        <taxon>Insecta</taxon>
        <taxon>Pterygota</taxon>
        <taxon>Neoptera</taxon>
        <taxon>Paraneoptera</taxon>
        <taxon>Hemiptera</taxon>
        <taxon>Sternorrhyncha</taxon>
        <taxon>Psylloidea</taxon>
        <taxon>Psyllidae</taxon>
        <taxon>Psyllinae</taxon>
        <taxon>Cacopsylla</taxon>
    </lineage>
</organism>
<feature type="region of interest" description="Disordered" evidence="1">
    <location>
        <begin position="62"/>
        <end position="92"/>
    </location>
</feature>